<dbReference type="Proteomes" id="UP000553963">
    <property type="component" value="Unassembled WGS sequence"/>
</dbReference>
<evidence type="ECO:0000256" key="1">
    <source>
        <dbReference type="SAM" id="SignalP"/>
    </source>
</evidence>
<keyword evidence="4" id="KW-1185">Reference proteome</keyword>
<reference evidence="3 4" key="1">
    <citation type="submission" date="2020-08" db="EMBL/GenBank/DDBJ databases">
        <title>Genomic Encyclopedia of Type Strains, Phase IV (KMG-IV): sequencing the most valuable type-strain genomes for metagenomic binning, comparative biology and taxonomic classification.</title>
        <authorList>
            <person name="Goeker M."/>
        </authorList>
    </citation>
    <scope>NUCLEOTIDE SEQUENCE [LARGE SCALE GENOMIC DNA]</scope>
    <source>
        <strain evidence="3 4">DSM 25966</strain>
    </source>
</reference>
<dbReference type="Gene3D" id="2.30.30.40">
    <property type="entry name" value="SH3 Domains"/>
    <property type="match status" value="1"/>
</dbReference>
<organism evidence="3 4">
    <name type="scientific">Kaistia hirudinis</name>
    <dbReference type="NCBI Taxonomy" id="1293440"/>
    <lineage>
        <taxon>Bacteria</taxon>
        <taxon>Pseudomonadati</taxon>
        <taxon>Pseudomonadota</taxon>
        <taxon>Alphaproteobacteria</taxon>
        <taxon>Hyphomicrobiales</taxon>
        <taxon>Kaistiaceae</taxon>
        <taxon>Kaistia</taxon>
    </lineage>
</organism>
<name>A0A840AU95_9HYPH</name>
<dbReference type="AlphaFoldDB" id="A0A840AU95"/>
<proteinExistence type="predicted"/>
<dbReference type="PROSITE" id="PS51781">
    <property type="entry name" value="SH3B"/>
    <property type="match status" value="1"/>
</dbReference>
<dbReference type="InterPro" id="IPR003646">
    <property type="entry name" value="SH3-like_bac-type"/>
</dbReference>
<sequence length="173" mass="18012">MIRSMFLALFGLAAVAVLAPADASAAQPAVTTSKVNLRAGPSTSYPAVAVMPAGSAVTTYGCLADYSWCDVAWGGARGWVAASYIKVVYNGQPVVLTPALAPAVGLTVVAFNRAYWDRYYVGRPWYGSWNNYYRGGVSTSGAVACGQRGCAGARSVTGPRGNTAVRGGAVRRY</sequence>
<comment type="caution">
    <text evidence="3">The sequence shown here is derived from an EMBL/GenBank/DDBJ whole genome shotgun (WGS) entry which is preliminary data.</text>
</comment>
<feature type="signal peptide" evidence="1">
    <location>
        <begin position="1"/>
        <end position="25"/>
    </location>
</feature>
<evidence type="ECO:0000259" key="2">
    <source>
        <dbReference type="PROSITE" id="PS51781"/>
    </source>
</evidence>
<dbReference type="SMART" id="SM00287">
    <property type="entry name" value="SH3b"/>
    <property type="match status" value="1"/>
</dbReference>
<dbReference type="RefSeq" id="WP_183400234.1">
    <property type="nucleotide sequence ID" value="NZ_JACIDS010000004.1"/>
</dbReference>
<keyword evidence="1" id="KW-0732">Signal</keyword>
<dbReference type="EMBL" id="JACIDS010000004">
    <property type="protein sequence ID" value="MBB3932627.1"/>
    <property type="molecule type" value="Genomic_DNA"/>
</dbReference>
<dbReference type="Pfam" id="PF08239">
    <property type="entry name" value="SH3_3"/>
    <property type="match status" value="1"/>
</dbReference>
<evidence type="ECO:0000313" key="3">
    <source>
        <dbReference type="EMBL" id="MBB3932627.1"/>
    </source>
</evidence>
<protein>
    <submittedName>
        <fullName evidence="3">Uncharacterized protein YraI</fullName>
    </submittedName>
</protein>
<accession>A0A840AU95</accession>
<gene>
    <name evidence="3" type="ORF">GGR25_003685</name>
</gene>
<feature type="domain" description="SH3b" evidence="2">
    <location>
        <begin position="25"/>
        <end position="89"/>
    </location>
</feature>
<evidence type="ECO:0000313" key="4">
    <source>
        <dbReference type="Proteomes" id="UP000553963"/>
    </source>
</evidence>
<feature type="chain" id="PRO_5032659763" evidence="1">
    <location>
        <begin position="26"/>
        <end position="173"/>
    </location>
</feature>